<proteinExistence type="predicted"/>
<dbReference type="AlphaFoldDB" id="A0AAV2GIX6"/>
<accession>A0AAV2GIX6</accession>
<name>A0AAV2GIX6_9ROSI</name>
<keyword evidence="3" id="KW-1185">Reference proteome</keyword>
<dbReference type="Proteomes" id="UP001497516">
    <property type="component" value="Chromosome 9"/>
</dbReference>
<reference evidence="2 3" key="1">
    <citation type="submission" date="2024-04" db="EMBL/GenBank/DDBJ databases">
        <authorList>
            <person name="Fracassetti M."/>
        </authorList>
    </citation>
    <scope>NUCLEOTIDE SEQUENCE [LARGE SCALE GENOMIC DNA]</scope>
</reference>
<sequence length="135" mass="14559">MGPGPPSVTSFEGELDPLVAEWAASEEDLATVFDVYNSPMKGTPLVSDEPMLPSLAASQSPHHDFPPPVLDPVSTPPPPPVLRRSDRDRRLPAKLAIYYVELPSSSSSPALTHPISNHVSYHRCSYSHCAFSAAI</sequence>
<protein>
    <submittedName>
        <fullName evidence="2">Uncharacterized protein</fullName>
    </submittedName>
</protein>
<evidence type="ECO:0000313" key="3">
    <source>
        <dbReference type="Proteomes" id="UP001497516"/>
    </source>
</evidence>
<feature type="compositionally biased region" description="Pro residues" evidence="1">
    <location>
        <begin position="66"/>
        <end position="81"/>
    </location>
</feature>
<feature type="region of interest" description="Disordered" evidence="1">
    <location>
        <begin position="47"/>
        <end position="87"/>
    </location>
</feature>
<organism evidence="2 3">
    <name type="scientific">Linum trigynum</name>
    <dbReference type="NCBI Taxonomy" id="586398"/>
    <lineage>
        <taxon>Eukaryota</taxon>
        <taxon>Viridiplantae</taxon>
        <taxon>Streptophyta</taxon>
        <taxon>Embryophyta</taxon>
        <taxon>Tracheophyta</taxon>
        <taxon>Spermatophyta</taxon>
        <taxon>Magnoliopsida</taxon>
        <taxon>eudicotyledons</taxon>
        <taxon>Gunneridae</taxon>
        <taxon>Pentapetalae</taxon>
        <taxon>rosids</taxon>
        <taxon>fabids</taxon>
        <taxon>Malpighiales</taxon>
        <taxon>Linaceae</taxon>
        <taxon>Linum</taxon>
    </lineage>
</organism>
<evidence type="ECO:0000256" key="1">
    <source>
        <dbReference type="SAM" id="MobiDB-lite"/>
    </source>
</evidence>
<evidence type="ECO:0000313" key="2">
    <source>
        <dbReference type="EMBL" id="CAL1410431.1"/>
    </source>
</evidence>
<gene>
    <name evidence="2" type="ORF">LTRI10_LOCUS49853</name>
</gene>
<dbReference type="EMBL" id="OZ034822">
    <property type="protein sequence ID" value="CAL1410431.1"/>
    <property type="molecule type" value="Genomic_DNA"/>
</dbReference>